<feature type="domain" description="Heterokaryon incompatibility" evidence="2">
    <location>
        <begin position="89"/>
        <end position="242"/>
    </location>
</feature>
<dbReference type="Proteomes" id="UP001321760">
    <property type="component" value="Unassembled WGS sequence"/>
</dbReference>
<evidence type="ECO:0000259" key="2">
    <source>
        <dbReference type="Pfam" id="PF06985"/>
    </source>
</evidence>
<sequence length="931" mass="104570">MQKPQDNHDDAGRPSLPPLPTDDPTTTTITAPTTGAQTETKASELPKYQYSPLPDGWIRLIKLLPDHRPEAPIKIELHHHDLSSKTFKYAALSYFWGSGAGKAVAVGANGYIPVTRNLWAALRRLREFYLDEDDSSLLPQYLWVDSICINQKDHEERSRQVERMAMIYHYAKCVVVWLETVVKINGRGSTVTDSDTALEALENTVEYTRNKRARPIASTRQWQEVKKLLGQPWFRRVWVLQEAAAARKILMMSRSNHLDGLEFCRGLEIMVKNLPKATATIDAEVEDAARSIIYLIKRAGKKNTTRIVSATQRVDKVYALLGMASDDDIPTSLLPDYKVPWRVLFPRLAMHFFGAPTGIRVLSRDTAMFRTRGTLLGTWADMAAESSLGLARANPHRPGHVRNQDLVCQFENARTPTVIRPRRDYWLIVALGIRLKRRQTPASSSTCCFFVVWDWKQWSYGASRVDEGNLEDVLRRTIAHRSPQTHNGMGDGDRATRLGAVALAQSTVGRVETAYRLFKAAAALSVDMSQDEFGELLETGRQISSICGESQPGRQIGLIVDVFSRNKEVCDIATQATLDVLKLFLDHPSHRFSITDDVILSAVSNPQADKIIDLFLDQYGNRVDIHESLLKSVAAVGTPYCVSVAKKLAAQFPINTRLIPKAFAENASASSLLTLEESQQCVVKAQERVILLIGPKGSGKTSFVDKVAKLCDSKIDAKYLSPSTPRSTVHVIVHKGTRFKLIDTPGLQDKPMKNMENYLDLAQQITGTSLSQGLLRPSMQLRRPWVTGALYFHDISVARFSGLHRFNIEALCGKNFYPRVACATTFWETIACKEKDQFQAYSDELRQNEMNFTEGKNGGIVFDLQGGEAKTYLEVLDHFAQIPNDRHEWLRFEKETYRDTKFPVTDLNRRVGESDVGTMMRDSGSSVCRTM</sequence>
<dbReference type="EMBL" id="MU865925">
    <property type="protein sequence ID" value="KAK4452184.1"/>
    <property type="molecule type" value="Genomic_DNA"/>
</dbReference>
<evidence type="ECO:0000313" key="4">
    <source>
        <dbReference type="Proteomes" id="UP001321760"/>
    </source>
</evidence>
<dbReference type="SUPFAM" id="SSF52540">
    <property type="entry name" value="P-loop containing nucleoside triphosphate hydrolases"/>
    <property type="match status" value="1"/>
</dbReference>
<proteinExistence type="predicted"/>
<dbReference type="InterPro" id="IPR052895">
    <property type="entry name" value="HetReg/Transcr_Mod"/>
</dbReference>
<comment type="caution">
    <text evidence="3">The sequence shown here is derived from an EMBL/GenBank/DDBJ whole genome shotgun (WGS) entry which is preliminary data.</text>
</comment>
<feature type="region of interest" description="Disordered" evidence="1">
    <location>
        <begin position="1"/>
        <end position="43"/>
    </location>
</feature>
<accession>A0AAV9GWA0</accession>
<dbReference type="Pfam" id="PF06985">
    <property type="entry name" value="HET"/>
    <property type="match status" value="1"/>
</dbReference>
<evidence type="ECO:0000256" key="1">
    <source>
        <dbReference type="SAM" id="MobiDB-lite"/>
    </source>
</evidence>
<dbReference type="PANTHER" id="PTHR24148:SF78">
    <property type="entry name" value="HETEROKARYON INCOMPATIBILITY DOMAIN-CONTAINING PROTEIN"/>
    <property type="match status" value="1"/>
</dbReference>
<organism evidence="3 4">
    <name type="scientific">Podospora aff. communis PSN243</name>
    <dbReference type="NCBI Taxonomy" id="3040156"/>
    <lineage>
        <taxon>Eukaryota</taxon>
        <taxon>Fungi</taxon>
        <taxon>Dikarya</taxon>
        <taxon>Ascomycota</taxon>
        <taxon>Pezizomycotina</taxon>
        <taxon>Sordariomycetes</taxon>
        <taxon>Sordariomycetidae</taxon>
        <taxon>Sordariales</taxon>
        <taxon>Podosporaceae</taxon>
        <taxon>Podospora</taxon>
    </lineage>
</organism>
<name>A0AAV9GWA0_9PEZI</name>
<evidence type="ECO:0000313" key="3">
    <source>
        <dbReference type="EMBL" id="KAK4452184.1"/>
    </source>
</evidence>
<protein>
    <submittedName>
        <fullName evidence="3">Heterokaryon incompatibility protein-domain-containing protein</fullName>
    </submittedName>
</protein>
<dbReference type="AlphaFoldDB" id="A0AAV9GWA0"/>
<dbReference type="PANTHER" id="PTHR24148">
    <property type="entry name" value="ANKYRIN REPEAT DOMAIN-CONTAINING PROTEIN 39 HOMOLOG-RELATED"/>
    <property type="match status" value="1"/>
</dbReference>
<feature type="compositionally biased region" description="Low complexity" evidence="1">
    <location>
        <begin position="22"/>
        <end position="40"/>
    </location>
</feature>
<reference evidence="3" key="1">
    <citation type="journal article" date="2023" name="Mol. Phylogenet. Evol.">
        <title>Genome-scale phylogeny and comparative genomics of the fungal order Sordariales.</title>
        <authorList>
            <person name="Hensen N."/>
            <person name="Bonometti L."/>
            <person name="Westerberg I."/>
            <person name="Brannstrom I.O."/>
            <person name="Guillou S."/>
            <person name="Cros-Aarteil S."/>
            <person name="Calhoun S."/>
            <person name="Haridas S."/>
            <person name="Kuo A."/>
            <person name="Mondo S."/>
            <person name="Pangilinan J."/>
            <person name="Riley R."/>
            <person name="LaButti K."/>
            <person name="Andreopoulos B."/>
            <person name="Lipzen A."/>
            <person name="Chen C."/>
            <person name="Yan M."/>
            <person name="Daum C."/>
            <person name="Ng V."/>
            <person name="Clum A."/>
            <person name="Steindorff A."/>
            <person name="Ohm R.A."/>
            <person name="Martin F."/>
            <person name="Silar P."/>
            <person name="Natvig D.O."/>
            <person name="Lalanne C."/>
            <person name="Gautier V."/>
            <person name="Ament-Velasquez S.L."/>
            <person name="Kruys A."/>
            <person name="Hutchinson M.I."/>
            <person name="Powell A.J."/>
            <person name="Barry K."/>
            <person name="Miller A.N."/>
            <person name="Grigoriev I.V."/>
            <person name="Debuchy R."/>
            <person name="Gladieux P."/>
            <person name="Hiltunen Thoren M."/>
            <person name="Johannesson H."/>
        </authorList>
    </citation>
    <scope>NUCLEOTIDE SEQUENCE</scope>
    <source>
        <strain evidence="3">PSN243</strain>
    </source>
</reference>
<dbReference type="InterPro" id="IPR027417">
    <property type="entry name" value="P-loop_NTPase"/>
</dbReference>
<keyword evidence="4" id="KW-1185">Reference proteome</keyword>
<dbReference type="InterPro" id="IPR010730">
    <property type="entry name" value="HET"/>
</dbReference>
<feature type="compositionally biased region" description="Basic and acidic residues" evidence="1">
    <location>
        <begin position="1"/>
        <end position="12"/>
    </location>
</feature>
<reference evidence="3" key="2">
    <citation type="submission" date="2023-05" db="EMBL/GenBank/DDBJ databases">
        <authorList>
            <consortium name="Lawrence Berkeley National Laboratory"/>
            <person name="Steindorff A."/>
            <person name="Hensen N."/>
            <person name="Bonometti L."/>
            <person name="Westerberg I."/>
            <person name="Brannstrom I.O."/>
            <person name="Guillou S."/>
            <person name="Cros-Aarteil S."/>
            <person name="Calhoun S."/>
            <person name="Haridas S."/>
            <person name="Kuo A."/>
            <person name="Mondo S."/>
            <person name="Pangilinan J."/>
            <person name="Riley R."/>
            <person name="Labutti K."/>
            <person name="Andreopoulos B."/>
            <person name="Lipzen A."/>
            <person name="Chen C."/>
            <person name="Yanf M."/>
            <person name="Daum C."/>
            <person name="Ng V."/>
            <person name="Clum A."/>
            <person name="Ohm R."/>
            <person name="Martin F."/>
            <person name="Silar P."/>
            <person name="Natvig D."/>
            <person name="Lalanne C."/>
            <person name="Gautier V."/>
            <person name="Ament-Velasquez S.L."/>
            <person name="Kruys A."/>
            <person name="Hutchinson M.I."/>
            <person name="Powell A.J."/>
            <person name="Barry K."/>
            <person name="Miller A.N."/>
            <person name="Grigoriev I.V."/>
            <person name="Debuchy R."/>
            <person name="Gladieux P."/>
            <person name="Thoren M.H."/>
            <person name="Johannesson H."/>
        </authorList>
    </citation>
    <scope>NUCLEOTIDE SEQUENCE</scope>
    <source>
        <strain evidence="3">PSN243</strain>
    </source>
</reference>
<gene>
    <name evidence="3" type="ORF">QBC34DRAFT_457162</name>
</gene>
<dbReference type="Gene3D" id="3.40.50.300">
    <property type="entry name" value="P-loop containing nucleotide triphosphate hydrolases"/>
    <property type="match status" value="1"/>
</dbReference>